<proteinExistence type="predicted"/>
<sequence length="233" mass="25837">MRVVVVCLVIATAASSLTMMSRRSAVSVVSLGVPTISRANDERIATQELVKAIDRGAPTEEVEACIAKLVPLSTSTSVDGCWKLLWSARTRNFSPLLELPKPIRPDSTQFFEDGRIENSLTRGVLGGSRLVLTAGFDDPLILPPFRFDVRVLDRSIRLVDAGSDADFRRTQARSQEEQRAPRNRYVQLYLGKDIRVSKVVEGDPVILGATFVHRRLATNDQCLPRDSLHNPVR</sequence>
<protein>
    <recommendedName>
        <fullName evidence="4">Plastid lipid-associated protein/fibrillin conserved domain-containing protein</fullName>
    </recommendedName>
</protein>
<name>A0AAD7XEQ3_9STRA</name>
<dbReference type="Proteomes" id="UP001230188">
    <property type="component" value="Unassembled WGS sequence"/>
</dbReference>
<reference evidence="2" key="1">
    <citation type="submission" date="2023-01" db="EMBL/GenBank/DDBJ databases">
        <title>Metagenome sequencing of chrysophaentin producing Chrysophaeum taylorii.</title>
        <authorList>
            <person name="Davison J."/>
            <person name="Bewley C."/>
        </authorList>
    </citation>
    <scope>NUCLEOTIDE SEQUENCE</scope>
    <source>
        <strain evidence="2">NIES-1699</strain>
    </source>
</reference>
<keyword evidence="3" id="KW-1185">Reference proteome</keyword>
<dbReference type="EMBL" id="JAQMWT010000672">
    <property type="protein sequence ID" value="KAJ8598467.1"/>
    <property type="molecule type" value="Genomic_DNA"/>
</dbReference>
<evidence type="ECO:0000313" key="3">
    <source>
        <dbReference type="Proteomes" id="UP001230188"/>
    </source>
</evidence>
<evidence type="ECO:0008006" key="4">
    <source>
        <dbReference type="Google" id="ProtNLM"/>
    </source>
</evidence>
<accession>A0AAD7XEQ3</accession>
<keyword evidence="1" id="KW-0732">Signal</keyword>
<feature type="chain" id="PRO_5042203948" description="Plastid lipid-associated protein/fibrillin conserved domain-containing protein" evidence="1">
    <location>
        <begin position="17"/>
        <end position="233"/>
    </location>
</feature>
<dbReference type="AlphaFoldDB" id="A0AAD7XEQ3"/>
<organism evidence="2 3">
    <name type="scientific">Chrysophaeum taylorii</name>
    <dbReference type="NCBI Taxonomy" id="2483200"/>
    <lineage>
        <taxon>Eukaryota</taxon>
        <taxon>Sar</taxon>
        <taxon>Stramenopiles</taxon>
        <taxon>Ochrophyta</taxon>
        <taxon>Pelagophyceae</taxon>
        <taxon>Pelagomonadales</taxon>
        <taxon>Pelagomonadaceae</taxon>
        <taxon>Chrysophaeum</taxon>
    </lineage>
</organism>
<comment type="caution">
    <text evidence="2">The sequence shown here is derived from an EMBL/GenBank/DDBJ whole genome shotgun (WGS) entry which is preliminary data.</text>
</comment>
<gene>
    <name evidence="2" type="ORF">CTAYLR_010105</name>
</gene>
<feature type="signal peptide" evidence="1">
    <location>
        <begin position="1"/>
        <end position="16"/>
    </location>
</feature>
<evidence type="ECO:0000313" key="2">
    <source>
        <dbReference type="EMBL" id="KAJ8598467.1"/>
    </source>
</evidence>
<evidence type="ECO:0000256" key="1">
    <source>
        <dbReference type="SAM" id="SignalP"/>
    </source>
</evidence>